<dbReference type="NCBIfam" id="TIGR03619">
    <property type="entry name" value="F420_Rv2161c"/>
    <property type="match status" value="1"/>
</dbReference>
<dbReference type="InterPro" id="IPR036661">
    <property type="entry name" value="Luciferase-like_sf"/>
</dbReference>
<dbReference type="Proteomes" id="UP000466187">
    <property type="component" value="Chromosome"/>
</dbReference>
<keyword evidence="1" id="KW-0285">Flavoprotein</keyword>
<evidence type="ECO:0000313" key="7">
    <source>
        <dbReference type="Proteomes" id="UP000466187"/>
    </source>
</evidence>
<dbReference type="PANTHER" id="PTHR42847:SF4">
    <property type="entry name" value="ALKANESULFONATE MONOOXYGENASE-RELATED"/>
    <property type="match status" value="1"/>
</dbReference>
<dbReference type="Gene3D" id="3.20.20.30">
    <property type="entry name" value="Luciferase-like domain"/>
    <property type="match status" value="1"/>
</dbReference>
<name>A0A7I7WL84_MYCGU</name>
<evidence type="ECO:0000256" key="1">
    <source>
        <dbReference type="ARBA" id="ARBA00022630"/>
    </source>
</evidence>
<sequence>MELGLHALGIGTGAERSVIDAVVVGAERAGFATLWSGEHVVMVDHSASRYPYSDDGQIAIPSTADWIDPLIGLSFAAAATSSIRIATGVLLLPEHNPVVVAKQAATLDKLSAGRLTLGVGIGWSREEFEALGIPFERRGARTKEYVAAMRALWSDDIATFQGEFVAFDSVRVNPKPADGRSIPIVVGGNSDAALRRVAAWGDGWYGFNLDGVVEAAERIAFLDAQCAESGRDRGALRVTVALRDLHTEDAAALADLGVDELVIVDEPPDDPAVVADWVSATAARWAFCANLIA</sequence>
<dbReference type="EMBL" id="AP022608">
    <property type="protein sequence ID" value="BBZ17702.1"/>
    <property type="molecule type" value="Genomic_DNA"/>
</dbReference>
<organism evidence="6 7">
    <name type="scientific">Mycolicibacterium gadium</name>
    <name type="common">Mycobacterium gadium</name>
    <dbReference type="NCBI Taxonomy" id="1794"/>
    <lineage>
        <taxon>Bacteria</taxon>
        <taxon>Bacillati</taxon>
        <taxon>Actinomycetota</taxon>
        <taxon>Actinomycetes</taxon>
        <taxon>Mycobacteriales</taxon>
        <taxon>Mycobacteriaceae</taxon>
        <taxon>Mycolicibacterium</taxon>
    </lineage>
</organism>
<dbReference type="KEGG" id="mgad:MGAD_20370"/>
<proteinExistence type="predicted"/>
<dbReference type="RefSeq" id="WP_163686395.1">
    <property type="nucleotide sequence ID" value="NZ_AP022608.1"/>
</dbReference>
<evidence type="ECO:0000256" key="2">
    <source>
        <dbReference type="ARBA" id="ARBA00022643"/>
    </source>
</evidence>
<evidence type="ECO:0000259" key="5">
    <source>
        <dbReference type="Pfam" id="PF00296"/>
    </source>
</evidence>
<protein>
    <submittedName>
        <fullName evidence="6">LLM class F420-dependent oxidoreductase</fullName>
    </submittedName>
</protein>
<reference evidence="6 7" key="1">
    <citation type="journal article" date="2019" name="Emerg. Microbes Infect.">
        <title>Comprehensive subspecies identification of 175 nontuberculous mycobacteria species based on 7547 genomic profiles.</title>
        <authorList>
            <person name="Matsumoto Y."/>
            <person name="Kinjo T."/>
            <person name="Motooka D."/>
            <person name="Nabeya D."/>
            <person name="Jung N."/>
            <person name="Uechi K."/>
            <person name="Horii T."/>
            <person name="Iida T."/>
            <person name="Fujita J."/>
            <person name="Nakamura S."/>
        </authorList>
    </citation>
    <scope>NUCLEOTIDE SEQUENCE [LARGE SCALE GENOMIC DNA]</scope>
    <source>
        <strain evidence="6 7">JCM 12688</strain>
    </source>
</reference>
<accession>A0A7I7WL84</accession>
<dbReference type="PANTHER" id="PTHR42847">
    <property type="entry name" value="ALKANESULFONATE MONOOXYGENASE"/>
    <property type="match status" value="1"/>
</dbReference>
<dbReference type="InterPro" id="IPR050172">
    <property type="entry name" value="SsuD_RutA_monooxygenase"/>
</dbReference>
<dbReference type="InterPro" id="IPR011251">
    <property type="entry name" value="Luciferase-like_dom"/>
</dbReference>
<evidence type="ECO:0000256" key="4">
    <source>
        <dbReference type="ARBA" id="ARBA00023033"/>
    </source>
</evidence>
<dbReference type="SUPFAM" id="SSF51679">
    <property type="entry name" value="Bacterial luciferase-like"/>
    <property type="match status" value="1"/>
</dbReference>
<dbReference type="GO" id="GO:0046306">
    <property type="term" value="P:alkanesulfonate catabolic process"/>
    <property type="evidence" value="ECO:0007669"/>
    <property type="project" value="TreeGrafter"/>
</dbReference>
<dbReference type="Pfam" id="PF00296">
    <property type="entry name" value="Bac_luciferase"/>
    <property type="match status" value="1"/>
</dbReference>
<dbReference type="GO" id="GO:0008726">
    <property type="term" value="F:alkanesulfonate monooxygenase activity"/>
    <property type="evidence" value="ECO:0007669"/>
    <property type="project" value="TreeGrafter"/>
</dbReference>
<keyword evidence="2" id="KW-0288">FMN</keyword>
<evidence type="ECO:0000313" key="6">
    <source>
        <dbReference type="EMBL" id="BBZ17702.1"/>
    </source>
</evidence>
<gene>
    <name evidence="6" type="ORF">MGAD_20370</name>
</gene>
<feature type="domain" description="Luciferase-like" evidence="5">
    <location>
        <begin position="20"/>
        <end position="252"/>
    </location>
</feature>
<evidence type="ECO:0000256" key="3">
    <source>
        <dbReference type="ARBA" id="ARBA00023002"/>
    </source>
</evidence>
<keyword evidence="4" id="KW-0503">Monooxygenase</keyword>
<keyword evidence="3" id="KW-0560">Oxidoreductase</keyword>
<dbReference type="InterPro" id="IPR019921">
    <property type="entry name" value="Lucif-like_OxRdtase_Rv2161c"/>
</dbReference>
<dbReference type="AlphaFoldDB" id="A0A7I7WL84"/>